<evidence type="ECO:0000313" key="2">
    <source>
        <dbReference type="Proteomes" id="UP000002035"/>
    </source>
</evidence>
<dbReference type="eggNOG" id="ENOG502SB9Z">
    <property type="taxonomic scope" value="Eukaryota"/>
</dbReference>
<keyword evidence="2" id="KW-1185">Reference proteome</keyword>
<dbReference type="InterPro" id="IPR036396">
    <property type="entry name" value="Cyt_P450_sf"/>
</dbReference>
<dbReference type="EMBL" id="DS995701">
    <property type="protein sequence ID" value="EEQ27287.1"/>
    <property type="molecule type" value="Genomic_DNA"/>
</dbReference>
<dbReference type="AlphaFoldDB" id="C5FBV3"/>
<dbReference type="HOGENOM" id="CLU_044612_0_0_1"/>
<dbReference type="Pfam" id="PF00067">
    <property type="entry name" value="p450"/>
    <property type="match status" value="1"/>
</dbReference>
<accession>C5FBV3</accession>
<dbReference type="GeneID" id="9230201"/>
<dbReference type="GO" id="GO:0020037">
    <property type="term" value="F:heme binding"/>
    <property type="evidence" value="ECO:0007669"/>
    <property type="project" value="InterPro"/>
</dbReference>
<evidence type="ECO:0000313" key="1">
    <source>
        <dbReference type="EMBL" id="EEQ27287.1"/>
    </source>
</evidence>
<dbReference type="SUPFAM" id="SSF48264">
    <property type="entry name" value="Cytochrome P450"/>
    <property type="match status" value="1"/>
</dbReference>
<dbReference type="OrthoDB" id="10029320at2759"/>
<dbReference type="InterPro" id="IPR001128">
    <property type="entry name" value="Cyt_P450"/>
</dbReference>
<evidence type="ECO:0008006" key="3">
    <source>
        <dbReference type="Google" id="ProtNLM"/>
    </source>
</evidence>
<name>C5FBV3_ARTOC</name>
<dbReference type="GO" id="GO:0004497">
    <property type="term" value="F:monooxygenase activity"/>
    <property type="evidence" value="ECO:0007669"/>
    <property type="project" value="InterPro"/>
</dbReference>
<proteinExistence type="predicted"/>
<dbReference type="GO" id="GO:0005506">
    <property type="term" value="F:iron ion binding"/>
    <property type="evidence" value="ECO:0007669"/>
    <property type="project" value="InterPro"/>
</dbReference>
<dbReference type="Gene3D" id="1.10.630.10">
    <property type="entry name" value="Cytochrome P450"/>
    <property type="match status" value="1"/>
</dbReference>
<reference evidence="2" key="1">
    <citation type="journal article" date="2012" name="MBio">
        <title>Comparative genome analysis of Trichophyton rubrum and related dermatophytes reveals candidate genes involved in infection.</title>
        <authorList>
            <person name="Martinez D.A."/>
            <person name="Oliver B.G."/>
            <person name="Graeser Y."/>
            <person name="Goldberg J.M."/>
            <person name="Li W."/>
            <person name="Martinez-Rossi N.M."/>
            <person name="Monod M."/>
            <person name="Shelest E."/>
            <person name="Barton R.C."/>
            <person name="Birch E."/>
            <person name="Brakhage A.A."/>
            <person name="Chen Z."/>
            <person name="Gurr S.J."/>
            <person name="Heiman D."/>
            <person name="Heitman J."/>
            <person name="Kosti I."/>
            <person name="Rossi A."/>
            <person name="Saif S."/>
            <person name="Samalova M."/>
            <person name="Saunders C.W."/>
            <person name="Shea T."/>
            <person name="Summerbell R.C."/>
            <person name="Xu J."/>
            <person name="Young S."/>
            <person name="Zeng Q."/>
            <person name="Birren B.W."/>
            <person name="Cuomo C.A."/>
            <person name="White T.C."/>
        </authorList>
    </citation>
    <scope>NUCLEOTIDE SEQUENCE [LARGE SCALE GENOMIC DNA]</scope>
    <source>
        <strain evidence="2">ATCC MYA-4605 / CBS 113480</strain>
    </source>
</reference>
<protein>
    <recommendedName>
        <fullName evidence="3">Cytochrome P450</fullName>
    </recommendedName>
</protein>
<sequence length="424" mass="47502">MSRILLLLYILLGNGVGMLLFLGRALCSRASTSKSALIRRSDADSCRMIIAGKNPFQNTATGILTSLQSRAGPNQALRKAFGINNAFTSEDNNVVKDFVAKARTRMNLYIADWERAATLAATTLKSLGFLEQVGRDCDGATSRTVPVANVVQVTCLTVVLSTILQADIDKFQYKDILDLAEGINRIWVSSKNMKEELRPVYQKEVALHNILRAIFPGIQVDDSTQNPLNLILPSFETLWRIVLRTFLEVISSRKPEFKQALEAFFRSPGKEQFNHQISPGISARNIISEALRLYPPTRRVYRHVRNPGTDKPILYAADIEACHRNAIVWGPDALNFYPGRWESLNNSQKASFMPFGAEPFLCPAKPVFGPRMIALLVGALLCNYADGWELHGRFGKRDINMITEGVYLDRNSCGELYLMRQIEE</sequence>
<dbReference type="Proteomes" id="UP000002035">
    <property type="component" value="Unassembled WGS sequence"/>
</dbReference>
<organism evidence="1 2">
    <name type="scientific">Arthroderma otae (strain ATCC MYA-4605 / CBS 113480)</name>
    <name type="common">Microsporum canis</name>
    <dbReference type="NCBI Taxonomy" id="554155"/>
    <lineage>
        <taxon>Eukaryota</taxon>
        <taxon>Fungi</taxon>
        <taxon>Dikarya</taxon>
        <taxon>Ascomycota</taxon>
        <taxon>Pezizomycotina</taxon>
        <taxon>Eurotiomycetes</taxon>
        <taxon>Eurotiomycetidae</taxon>
        <taxon>Onygenales</taxon>
        <taxon>Arthrodermataceae</taxon>
        <taxon>Microsporum</taxon>
    </lineage>
</organism>
<dbReference type="VEuPathDB" id="FungiDB:MCYG_00175"/>
<dbReference type="RefSeq" id="XP_002850071.1">
    <property type="nucleotide sequence ID" value="XM_002850025.1"/>
</dbReference>
<gene>
    <name evidence="1" type="ORF">MCYG_00175</name>
</gene>
<dbReference type="GO" id="GO:0016705">
    <property type="term" value="F:oxidoreductase activity, acting on paired donors, with incorporation or reduction of molecular oxygen"/>
    <property type="evidence" value="ECO:0007669"/>
    <property type="project" value="InterPro"/>
</dbReference>
<dbReference type="CDD" id="cd20626">
    <property type="entry name" value="CYP_Pc22g25500-like"/>
    <property type="match status" value="1"/>
</dbReference>
<dbReference type="OMA" id="SFETMWR"/>
<dbReference type="STRING" id="554155.C5FBV3"/>